<evidence type="ECO:0000313" key="2">
    <source>
        <dbReference type="EMBL" id="QSZ32417.1"/>
    </source>
</evidence>
<accession>A0A8A3PBF0</accession>
<protein>
    <submittedName>
        <fullName evidence="2">Uncharacterized protein</fullName>
    </submittedName>
</protein>
<dbReference type="PANTHER" id="PTHR36847">
    <property type="entry name" value="AMIDOLIGASE ENZYME"/>
    <property type="match status" value="1"/>
</dbReference>
<organism evidence="2 3">
    <name type="scientific">Monilinia vaccinii-corymbosi</name>
    <dbReference type="NCBI Taxonomy" id="61207"/>
    <lineage>
        <taxon>Eukaryota</taxon>
        <taxon>Fungi</taxon>
        <taxon>Dikarya</taxon>
        <taxon>Ascomycota</taxon>
        <taxon>Pezizomycotina</taxon>
        <taxon>Leotiomycetes</taxon>
        <taxon>Helotiales</taxon>
        <taxon>Sclerotiniaceae</taxon>
        <taxon>Monilinia</taxon>
    </lineage>
</organism>
<dbReference type="PANTHER" id="PTHR36847:SF1">
    <property type="entry name" value="AMIDOLIGASE ENZYME"/>
    <property type="match status" value="1"/>
</dbReference>
<dbReference type="EMBL" id="CP063407">
    <property type="protein sequence ID" value="QSZ32417.1"/>
    <property type="molecule type" value="Genomic_DNA"/>
</dbReference>
<dbReference type="OrthoDB" id="412402at2759"/>
<evidence type="ECO:0000313" key="3">
    <source>
        <dbReference type="Proteomes" id="UP000672032"/>
    </source>
</evidence>
<reference evidence="2" key="1">
    <citation type="submission" date="2020-10" db="EMBL/GenBank/DDBJ databases">
        <title>Genome Sequence of Monilinia vaccinii-corymbosi Sheds Light on Mummy Berry Disease Infection of Blueberry and Mating Type.</title>
        <authorList>
            <person name="Yow A.G."/>
            <person name="Zhang Y."/>
            <person name="Bansal K."/>
            <person name="Eacker S.M."/>
            <person name="Sullivan S."/>
            <person name="Liachko I."/>
            <person name="Cubeta M.A."/>
            <person name="Rollins J.A."/>
            <person name="Ashrafi H."/>
        </authorList>
    </citation>
    <scope>NUCLEOTIDE SEQUENCE</scope>
    <source>
        <strain evidence="2">RL-1</strain>
    </source>
</reference>
<gene>
    <name evidence="2" type="ORF">DSL72_001991</name>
</gene>
<evidence type="ECO:0000256" key="1">
    <source>
        <dbReference type="SAM" id="MobiDB-lite"/>
    </source>
</evidence>
<dbReference type="AlphaFoldDB" id="A0A8A3PBF0"/>
<feature type="compositionally biased region" description="Polar residues" evidence="1">
    <location>
        <begin position="30"/>
        <end position="46"/>
    </location>
</feature>
<sequence>MENKQLLPGTLPLEITFGLELEFSILSVPDQSLDPSPNDSRKSQGITRPEGYPNVFLPYLPRPNIIAGWPEEWDLQFDALKRDIAERLTGNGYPSVADCDYDEASDDPSIKDLNRWVISMDTTVNYGPDPEIRNYYLWPVEIQSLALIYNEENKQKANRNYSPPSLHDQEGFFETKLVSTHGYLADMSRMIRDNFIGDDKGQLEEHDRNYAIDAIMSLKTVDEAVRMLSARKLDEHRRMNRLTYSICNLETDAENVKKTIEFRQHASTLDDEELYHWITVCRSLVHFASTVDDEVLIASCNEHINKTVDEFSIVEVLMAIRRPMQAYYYGARVTAGRRKRKKA</sequence>
<dbReference type="Proteomes" id="UP000672032">
    <property type="component" value="Chromosome 3"/>
</dbReference>
<feature type="region of interest" description="Disordered" evidence="1">
    <location>
        <begin position="30"/>
        <end position="49"/>
    </location>
</feature>
<keyword evidence="3" id="KW-1185">Reference proteome</keyword>
<name>A0A8A3PBF0_9HELO</name>
<proteinExistence type="predicted"/>